<feature type="compositionally biased region" description="Low complexity" evidence="2">
    <location>
        <begin position="122"/>
        <end position="132"/>
    </location>
</feature>
<keyword evidence="1" id="KW-0862">Zinc</keyword>
<gene>
    <name evidence="4" type="primary">Y1R1</name>
</gene>
<evidence type="ECO:0000259" key="3">
    <source>
        <dbReference type="PROSITE" id="PS50158"/>
    </source>
</evidence>
<feature type="domain" description="CCHC-type" evidence="3">
    <location>
        <begin position="639"/>
        <end position="654"/>
    </location>
</feature>
<feature type="region of interest" description="Disordered" evidence="2">
    <location>
        <begin position="1"/>
        <end position="167"/>
    </location>
</feature>
<name>V5GPZ8_ANOGL</name>
<feature type="compositionally biased region" description="Basic and acidic residues" evidence="2">
    <location>
        <begin position="65"/>
        <end position="75"/>
    </location>
</feature>
<sequence>MKSTPRGEGITEQGRDTPVPVGTEEFRAGPHRPSSSDCHGPGVFHRTPALDQDFGDQTTAKNLKGTREKACEMTRTEQVLTPGSAVGEESMEEYVPKWAKIQDPFSRRDSIGRSPPRSRMGSESSTSSCTSSLEVGVGPKRRRDDDDSQQTKDAGATKRGRADTNEQELDELKGMLRKLDATAKSLRDLVKTIPNTKTDIKKLIADVSRQIEVANRKIKEWEAYPRAVEVPEQTRKEVVTVGIQVQMDGDDKEELKKQRVAEIRKIIREETTYEKLTEIIDQNWPEEVYQTVKKTQGNPFKSNAGGNIAIVIDPNEKCEKGIAKDMLRQYPEVKSIIEEGLKEGEIEYMRSEVRTSRKQAEVINKTIYLLPYPVDTGGTNDMRGFHGLMRTLRDHVTKAEADGGLILVTPEGLDQNYVRKIAEYVTHKKFAELTYMVARKAKPAGRSKASKPKGTKTGKIIIRSEGKTYADLIRTVKKNVDIDQAGINVKSLRKTESGDLMLEVEGGQDKAAELKEMIRSRTNELEVIAKSNDATIHIMDIDADISEIELKNEIMKNEGSMKEENLTIVSLRPNQRGNQVATVKMRKDLADKLVERGKIKIGWVLCRLRHRVNIQQCYKCLAFGHRSPDCTGPDRRNTCVRCAGIGHKAKDCKETILHCIVCNVDGHRVDNTGCPSFRRMVGGKTREIRERIKSRSGSVNPVISLEPSRASWQENAAASVTPEGKLPKCL</sequence>
<evidence type="ECO:0000256" key="2">
    <source>
        <dbReference type="SAM" id="MobiDB-lite"/>
    </source>
</evidence>
<protein>
    <submittedName>
        <fullName evidence="4">Retrotransposable element</fullName>
    </submittedName>
</protein>
<keyword evidence="1" id="KW-0479">Metal-binding</keyword>
<dbReference type="Gene3D" id="4.10.60.10">
    <property type="entry name" value="Zinc finger, CCHC-type"/>
    <property type="match status" value="1"/>
</dbReference>
<dbReference type="AlphaFoldDB" id="V5GPZ8"/>
<dbReference type="InterPro" id="IPR001878">
    <property type="entry name" value="Znf_CCHC"/>
</dbReference>
<dbReference type="InterPro" id="IPR036875">
    <property type="entry name" value="Znf_CCHC_sf"/>
</dbReference>
<proteinExistence type="predicted"/>
<dbReference type="EMBL" id="GALX01004784">
    <property type="protein sequence ID" value="JAB63682.1"/>
    <property type="molecule type" value="Transcribed_RNA"/>
</dbReference>
<dbReference type="GO" id="GO:0003676">
    <property type="term" value="F:nucleic acid binding"/>
    <property type="evidence" value="ECO:0007669"/>
    <property type="project" value="InterPro"/>
</dbReference>
<keyword evidence="1" id="KW-0863">Zinc-finger</keyword>
<accession>V5GPZ8</accession>
<dbReference type="PROSITE" id="PS50158">
    <property type="entry name" value="ZF_CCHC"/>
    <property type="match status" value="1"/>
</dbReference>
<dbReference type="SMART" id="SM00343">
    <property type="entry name" value="ZnF_C2HC"/>
    <property type="match status" value="3"/>
</dbReference>
<organism evidence="4">
    <name type="scientific">Anoplophora glabripennis</name>
    <name type="common">Asian longhorn beetle</name>
    <name type="synonym">Anoplophora nobilis</name>
    <dbReference type="NCBI Taxonomy" id="217634"/>
    <lineage>
        <taxon>Eukaryota</taxon>
        <taxon>Metazoa</taxon>
        <taxon>Ecdysozoa</taxon>
        <taxon>Arthropoda</taxon>
        <taxon>Hexapoda</taxon>
        <taxon>Insecta</taxon>
        <taxon>Pterygota</taxon>
        <taxon>Neoptera</taxon>
        <taxon>Endopterygota</taxon>
        <taxon>Coleoptera</taxon>
        <taxon>Polyphaga</taxon>
        <taxon>Cucujiformia</taxon>
        <taxon>Chrysomeloidea</taxon>
        <taxon>Cerambycidae</taxon>
        <taxon>Lamiinae</taxon>
        <taxon>Lamiini</taxon>
        <taxon>Anoplophora</taxon>
    </lineage>
</organism>
<evidence type="ECO:0000313" key="4">
    <source>
        <dbReference type="EMBL" id="JAB63682.1"/>
    </source>
</evidence>
<dbReference type="GO" id="GO:0008270">
    <property type="term" value="F:zinc ion binding"/>
    <property type="evidence" value="ECO:0007669"/>
    <property type="project" value="UniProtKB-KW"/>
</dbReference>
<evidence type="ECO:0000256" key="1">
    <source>
        <dbReference type="PROSITE-ProRule" id="PRU00047"/>
    </source>
</evidence>
<reference evidence="4" key="1">
    <citation type="submission" date="2013-07" db="EMBL/GenBank/DDBJ databases">
        <title>Midgut Transcriptome Profiling of Anoplphora glabripennis, a Lignocellulose Degrading, Wood-Boring Cerambycid.</title>
        <authorList>
            <person name="Scully E.D."/>
            <person name="Hoover K."/>
            <person name="Carlson J.E."/>
            <person name="Tien M."/>
            <person name="Geib S.M."/>
        </authorList>
    </citation>
    <scope>NUCLEOTIDE SEQUENCE</scope>
</reference>
<dbReference type="SUPFAM" id="SSF57756">
    <property type="entry name" value="Retrovirus zinc finger-like domains"/>
    <property type="match status" value="1"/>
</dbReference>